<keyword evidence="7" id="KW-1185">Reference proteome</keyword>
<proteinExistence type="inferred from homology"/>
<dbReference type="InterPro" id="IPR013785">
    <property type="entry name" value="Aldolase_TIM"/>
</dbReference>
<protein>
    <submittedName>
        <fullName evidence="6">2-dehydro-3-deoxyphosphogluconate aldolase / (4S)-4-hydroxy-2-oxoglutarate aldolase</fullName>
    </submittedName>
</protein>
<evidence type="ECO:0000256" key="3">
    <source>
        <dbReference type="ARBA" id="ARBA00011233"/>
    </source>
</evidence>
<dbReference type="AlphaFoldDB" id="A0A1T4PXD8"/>
<name>A0A1T4PXD8_9FIRM</name>
<dbReference type="Gene3D" id="3.20.20.70">
    <property type="entry name" value="Aldolase class I"/>
    <property type="match status" value="1"/>
</dbReference>
<evidence type="ECO:0000313" key="6">
    <source>
        <dbReference type="EMBL" id="SJZ96165.1"/>
    </source>
</evidence>
<evidence type="ECO:0000256" key="1">
    <source>
        <dbReference type="ARBA" id="ARBA00004761"/>
    </source>
</evidence>
<dbReference type="CDD" id="cd00452">
    <property type="entry name" value="KDPG_aldolase"/>
    <property type="match status" value="1"/>
</dbReference>
<dbReference type="Proteomes" id="UP000243297">
    <property type="component" value="Unassembled WGS sequence"/>
</dbReference>
<evidence type="ECO:0000256" key="2">
    <source>
        <dbReference type="ARBA" id="ARBA00006906"/>
    </source>
</evidence>
<dbReference type="RefSeq" id="WP_078712622.1">
    <property type="nucleotide sequence ID" value="NZ_FUWY01000007.1"/>
</dbReference>
<dbReference type="PANTHER" id="PTHR30246:SF1">
    <property type="entry name" value="2-DEHYDRO-3-DEOXY-6-PHOSPHOGALACTONATE ALDOLASE-RELATED"/>
    <property type="match status" value="1"/>
</dbReference>
<dbReference type="PANTHER" id="PTHR30246">
    <property type="entry name" value="2-KETO-3-DEOXY-6-PHOSPHOGLUCONATE ALDOLASE"/>
    <property type="match status" value="1"/>
</dbReference>
<dbReference type="InterPro" id="IPR000887">
    <property type="entry name" value="Aldlse_KDPG_KHG"/>
</dbReference>
<dbReference type="STRING" id="118967.SAMN02745191_2231"/>
<comment type="pathway">
    <text evidence="1">Carbohydrate acid metabolism.</text>
</comment>
<evidence type="ECO:0000256" key="4">
    <source>
        <dbReference type="ARBA" id="ARBA00023239"/>
    </source>
</evidence>
<keyword evidence="5" id="KW-0119">Carbohydrate metabolism</keyword>
<dbReference type="OrthoDB" id="9802667at2"/>
<evidence type="ECO:0000313" key="7">
    <source>
        <dbReference type="Proteomes" id="UP000243297"/>
    </source>
</evidence>
<keyword evidence="4" id="KW-0456">Lyase</keyword>
<dbReference type="GO" id="GO:0016829">
    <property type="term" value="F:lyase activity"/>
    <property type="evidence" value="ECO:0007669"/>
    <property type="project" value="UniProtKB-KW"/>
</dbReference>
<dbReference type="Pfam" id="PF01081">
    <property type="entry name" value="Aldolase"/>
    <property type="match status" value="1"/>
</dbReference>
<comment type="similarity">
    <text evidence="2">Belongs to the KHG/KDPG aldolase family.</text>
</comment>
<dbReference type="EMBL" id="FUWY01000007">
    <property type="protein sequence ID" value="SJZ96165.1"/>
    <property type="molecule type" value="Genomic_DNA"/>
</dbReference>
<accession>A0A1T4PXD8</accession>
<dbReference type="SUPFAM" id="SSF51569">
    <property type="entry name" value="Aldolase"/>
    <property type="match status" value="1"/>
</dbReference>
<gene>
    <name evidence="6" type="ORF">SAMN02745191_2231</name>
</gene>
<reference evidence="7" key="1">
    <citation type="submission" date="2017-02" db="EMBL/GenBank/DDBJ databases">
        <authorList>
            <person name="Varghese N."/>
            <person name="Submissions S."/>
        </authorList>
    </citation>
    <scope>NUCLEOTIDE SEQUENCE [LARGE SCALE GENOMIC DNA]</scope>
    <source>
        <strain evidence="7">ATCC 25662</strain>
    </source>
</reference>
<evidence type="ECO:0000256" key="5">
    <source>
        <dbReference type="ARBA" id="ARBA00023277"/>
    </source>
</evidence>
<organism evidence="6 7">
    <name type="scientific">Anaerorhabdus furcosa</name>
    <dbReference type="NCBI Taxonomy" id="118967"/>
    <lineage>
        <taxon>Bacteria</taxon>
        <taxon>Bacillati</taxon>
        <taxon>Bacillota</taxon>
        <taxon>Erysipelotrichia</taxon>
        <taxon>Erysipelotrichales</taxon>
        <taxon>Erysipelotrichaceae</taxon>
        <taxon>Anaerorhabdus</taxon>
    </lineage>
</organism>
<sequence>MKYCEKVCEELILEKMMCIFRVDDVSEEIIVKAATSCVEVGAKFIEITYNHEGLHDKTMSIVKKIKHEIKDKGAYVGVGTVLTIEEAKEAIGSESDFIVAPIFDKEIQDYANEKDIYYMPGIFTASEACAAYKGGAKIVKLFPTGEVGLDYAKALMKPLGFIKYFAVGKMSPDLFNECLRNGFVGAGISSSINSKDILVNERYDEIKEKIKNYREIAQKFN</sequence>
<comment type="subunit">
    <text evidence="3">Homotrimer.</text>
</comment>